<accession>A0A6J4P6G9</accession>
<dbReference type="SUPFAM" id="SSF82282">
    <property type="entry name" value="Homocysteine S-methyltransferase"/>
    <property type="match status" value="1"/>
</dbReference>
<dbReference type="InterPro" id="IPR036589">
    <property type="entry name" value="HCY_dom_sf"/>
</dbReference>
<evidence type="ECO:0000259" key="3">
    <source>
        <dbReference type="Pfam" id="PF02574"/>
    </source>
</evidence>
<evidence type="ECO:0000313" key="4">
    <source>
        <dbReference type="EMBL" id="CAA9402197.1"/>
    </source>
</evidence>
<protein>
    <recommendedName>
        <fullName evidence="3">Hcy-binding domain-containing protein</fullName>
    </recommendedName>
</protein>
<dbReference type="Pfam" id="PF02574">
    <property type="entry name" value="S-methyl_trans"/>
    <property type="match status" value="1"/>
</dbReference>
<feature type="domain" description="Hcy-binding" evidence="3">
    <location>
        <begin position="14"/>
        <end position="38"/>
    </location>
</feature>
<dbReference type="GO" id="GO:0032259">
    <property type="term" value="P:methylation"/>
    <property type="evidence" value="ECO:0007669"/>
    <property type="project" value="UniProtKB-KW"/>
</dbReference>
<keyword evidence="1" id="KW-0489">Methyltransferase</keyword>
<proteinExistence type="predicted"/>
<keyword evidence="2" id="KW-0808">Transferase</keyword>
<dbReference type="GO" id="GO:0008168">
    <property type="term" value="F:methyltransferase activity"/>
    <property type="evidence" value="ECO:0007669"/>
    <property type="project" value="UniProtKB-KW"/>
</dbReference>
<sequence>MELAAQCVALRGANPQITVLGGCCGTNHDHIAALADALTGAGAGAAGARP</sequence>
<evidence type="ECO:0000256" key="1">
    <source>
        <dbReference type="ARBA" id="ARBA00022603"/>
    </source>
</evidence>
<reference evidence="4" key="1">
    <citation type="submission" date="2020-02" db="EMBL/GenBank/DDBJ databases">
        <authorList>
            <person name="Meier V. D."/>
        </authorList>
    </citation>
    <scope>NUCLEOTIDE SEQUENCE</scope>
    <source>
        <strain evidence="4">AVDCRST_MAG06</strain>
    </source>
</reference>
<gene>
    <name evidence="4" type="ORF">AVDCRST_MAG06-2259</name>
</gene>
<dbReference type="EMBL" id="CADCUP010000150">
    <property type="protein sequence ID" value="CAA9402197.1"/>
    <property type="molecule type" value="Genomic_DNA"/>
</dbReference>
<evidence type="ECO:0000256" key="2">
    <source>
        <dbReference type="ARBA" id="ARBA00022679"/>
    </source>
</evidence>
<dbReference type="AlphaFoldDB" id="A0A6J4P6G9"/>
<dbReference type="InterPro" id="IPR003726">
    <property type="entry name" value="HCY_dom"/>
</dbReference>
<name>A0A6J4P6G9_9ACTN</name>
<dbReference type="Gene3D" id="3.20.20.330">
    <property type="entry name" value="Homocysteine-binding-like domain"/>
    <property type="match status" value="1"/>
</dbReference>
<organism evidence="4">
    <name type="scientific">uncultured Nocardioides sp</name>
    <dbReference type="NCBI Taxonomy" id="198441"/>
    <lineage>
        <taxon>Bacteria</taxon>
        <taxon>Bacillati</taxon>
        <taxon>Actinomycetota</taxon>
        <taxon>Actinomycetes</taxon>
        <taxon>Propionibacteriales</taxon>
        <taxon>Nocardioidaceae</taxon>
        <taxon>Nocardioides</taxon>
        <taxon>environmental samples</taxon>
    </lineage>
</organism>